<proteinExistence type="predicted"/>
<accession>A0A8D8I7Y0</accession>
<dbReference type="EMBL" id="HBUE01343126">
    <property type="protein sequence ID" value="CAG6599467.1"/>
    <property type="molecule type" value="Transcribed_RNA"/>
</dbReference>
<dbReference type="AlphaFoldDB" id="A0A8D8I7Y0"/>
<evidence type="ECO:0000313" key="1">
    <source>
        <dbReference type="EMBL" id="CAG6547277.1"/>
    </source>
</evidence>
<reference evidence="1" key="1">
    <citation type="submission" date="2021-05" db="EMBL/GenBank/DDBJ databases">
        <authorList>
            <person name="Alioto T."/>
            <person name="Alioto T."/>
            <person name="Gomez Garrido J."/>
        </authorList>
    </citation>
    <scope>NUCLEOTIDE SEQUENCE</scope>
</reference>
<name>A0A8D8I7Y0_CULPI</name>
<protein>
    <submittedName>
        <fullName evidence="1">(northern house mosquito) hypothetical protein</fullName>
    </submittedName>
</protein>
<organism evidence="1">
    <name type="scientific">Culex pipiens</name>
    <name type="common">House mosquito</name>
    <dbReference type="NCBI Taxonomy" id="7175"/>
    <lineage>
        <taxon>Eukaryota</taxon>
        <taxon>Metazoa</taxon>
        <taxon>Ecdysozoa</taxon>
        <taxon>Arthropoda</taxon>
        <taxon>Hexapoda</taxon>
        <taxon>Insecta</taxon>
        <taxon>Pterygota</taxon>
        <taxon>Neoptera</taxon>
        <taxon>Endopterygota</taxon>
        <taxon>Diptera</taxon>
        <taxon>Nematocera</taxon>
        <taxon>Culicoidea</taxon>
        <taxon>Culicidae</taxon>
        <taxon>Culicinae</taxon>
        <taxon>Culicini</taxon>
        <taxon>Culex</taxon>
        <taxon>Culex</taxon>
    </lineage>
</organism>
<dbReference type="EMBL" id="HBUE01236213">
    <property type="protein sequence ID" value="CAG6547277.1"/>
    <property type="molecule type" value="Transcribed_RNA"/>
</dbReference>
<sequence length="122" mass="14072">MPTIKRSLTISSCCAAHFFTFFRIRFTKSSIFSPSCWTIVLKSALSSRTSLAGTRCSSTACRMSVGDDGHERRYLQIISLFRQLCGQRVVLPLQLELFHRLFYISAQFQGLRNRNVRHFEVM</sequence>